<dbReference type="Proteomes" id="UP000216533">
    <property type="component" value="Unassembled WGS sequence"/>
</dbReference>
<gene>
    <name evidence="1" type="ORF">CGZ92_08295</name>
</gene>
<comment type="caution">
    <text evidence="1">The sequence shown here is derived from an EMBL/GenBank/DDBJ whole genome shotgun (WGS) entry which is preliminary data.</text>
</comment>
<dbReference type="Gene3D" id="2.60.40.3700">
    <property type="match status" value="1"/>
</dbReference>
<organism evidence="1 2">
    <name type="scientific">Parenemella sanctibonifatiensis</name>
    <dbReference type="NCBI Taxonomy" id="2016505"/>
    <lineage>
        <taxon>Bacteria</taxon>
        <taxon>Bacillati</taxon>
        <taxon>Actinomycetota</taxon>
        <taxon>Actinomycetes</taxon>
        <taxon>Propionibacteriales</taxon>
        <taxon>Propionibacteriaceae</taxon>
        <taxon>Parenemella</taxon>
    </lineage>
</organism>
<accession>A0A255E5W6</accession>
<name>A0A255E5W6_9ACTN</name>
<proteinExistence type="predicted"/>
<evidence type="ECO:0000313" key="1">
    <source>
        <dbReference type="EMBL" id="OYN86351.1"/>
    </source>
</evidence>
<dbReference type="NCBIfam" id="NF038094">
    <property type="entry name" value="CueP_fam"/>
    <property type="match status" value="1"/>
</dbReference>
<dbReference type="EMBL" id="NMVI01000018">
    <property type="protein sequence ID" value="OYN86351.1"/>
    <property type="molecule type" value="Genomic_DNA"/>
</dbReference>
<sequence length="203" mass="21415">MSAPLGVRRRLHAVLALICGVLLVAACSGSPSGSTPVSDNPEDADSILAEYGLAGLEPAELIDRLDATPVADRPDGLMASVRPDQLVIRDAEGTQAALPLPADQFYLSVAPYQGSTHDCFFHSLTTCRGELRNADIHVTVTNTDTGEVIIDQAMRTFDNGFAGMWLPAGIQAELTISHEGRVHTSQISTGADDATCITTAKLT</sequence>
<reference evidence="1 2" key="1">
    <citation type="submission" date="2017-07" db="EMBL/GenBank/DDBJ databases">
        <title>Draft whole genome sequences of clinical Proprionibacteriaceae strains.</title>
        <authorList>
            <person name="Bernier A.-M."/>
            <person name="Bernard K."/>
            <person name="Domingo M.-C."/>
        </authorList>
    </citation>
    <scope>NUCLEOTIDE SEQUENCE [LARGE SCALE GENOMIC DNA]</scope>
    <source>
        <strain evidence="1 2">NML 160184</strain>
    </source>
</reference>
<evidence type="ECO:0008006" key="3">
    <source>
        <dbReference type="Google" id="ProtNLM"/>
    </source>
</evidence>
<dbReference type="RefSeq" id="WP_094450920.1">
    <property type="nucleotide sequence ID" value="NZ_NMVI01000018.1"/>
</dbReference>
<dbReference type="Pfam" id="PF21172">
    <property type="entry name" value="CueP"/>
    <property type="match status" value="1"/>
</dbReference>
<evidence type="ECO:0000313" key="2">
    <source>
        <dbReference type="Proteomes" id="UP000216533"/>
    </source>
</evidence>
<dbReference type="AlphaFoldDB" id="A0A255E5W6"/>
<protein>
    <recommendedName>
        <fullName evidence="3">CueP family metal-binding protein</fullName>
    </recommendedName>
</protein>
<dbReference type="InterPro" id="IPR047808">
    <property type="entry name" value="CueP-like"/>
</dbReference>